<dbReference type="GO" id="GO:0004722">
    <property type="term" value="F:protein serine/threonine phosphatase activity"/>
    <property type="evidence" value="ECO:0007669"/>
    <property type="project" value="UniProtKB-EC"/>
</dbReference>
<keyword evidence="4" id="KW-0378">Hydrolase</keyword>
<proteinExistence type="inferred from homology"/>
<dbReference type="SUPFAM" id="SSF56300">
    <property type="entry name" value="Metallo-dependent phosphatases"/>
    <property type="match status" value="1"/>
</dbReference>
<evidence type="ECO:0000313" key="7">
    <source>
        <dbReference type="EMBL" id="GAX74026.1"/>
    </source>
</evidence>
<evidence type="ECO:0000256" key="1">
    <source>
        <dbReference type="ARBA" id="ARBA00001936"/>
    </source>
</evidence>
<dbReference type="Proteomes" id="UP000232323">
    <property type="component" value="Unassembled WGS sequence"/>
</dbReference>
<accession>A0A250WTF3</accession>
<dbReference type="OrthoDB" id="445564at2759"/>
<keyword evidence="8" id="KW-1185">Reference proteome</keyword>
<dbReference type="Pfam" id="PF00149">
    <property type="entry name" value="Metallophos"/>
    <property type="match status" value="1"/>
</dbReference>
<feature type="region of interest" description="Disordered" evidence="5">
    <location>
        <begin position="572"/>
        <end position="592"/>
    </location>
</feature>
<name>A0A250WTF3_9CHLO</name>
<dbReference type="SMART" id="SM00156">
    <property type="entry name" value="PP2Ac"/>
    <property type="match status" value="1"/>
</dbReference>
<evidence type="ECO:0000313" key="8">
    <source>
        <dbReference type="Proteomes" id="UP000232323"/>
    </source>
</evidence>
<protein>
    <recommendedName>
        <fullName evidence="4">Serine/threonine-protein phosphatase</fullName>
        <ecNumber evidence="4">3.1.3.16</ecNumber>
    </recommendedName>
</protein>
<dbReference type="InterPro" id="IPR006186">
    <property type="entry name" value="Ser/Thr-sp_prot-phosphatase"/>
</dbReference>
<reference evidence="7 8" key="1">
    <citation type="submission" date="2017-08" db="EMBL/GenBank/DDBJ databases">
        <title>Acidophilic green algal genome provides insights into adaptation to an acidic environment.</title>
        <authorList>
            <person name="Hirooka S."/>
            <person name="Hirose Y."/>
            <person name="Kanesaki Y."/>
            <person name="Higuchi S."/>
            <person name="Fujiwara T."/>
            <person name="Onuma R."/>
            <person name="Era A."/>
            <person name="Ohbayashi R."/>
            <person name="Uzuka A."/>
            <person name="Nozaki H."/>
            <person name="Yoshikawa H."/>
            <person name="Miyagishima S.Y."/>
        </authorList>
    </citation>
    <scope>NUCLEOTIDE SEQUENCE [LARGE SCALE GENOMIC DNA]</scope>
    <source>
        <strain evidence="7 8">NIES-2499</strain>
    </source>
</reference>
<comment type="cofactor">
    <cofactor evidence="1">
        <name>Mn(2+)</name>
        <dbReference type="ChEBI" id="CHEBI:29035"/>
    </cofactor>
</comment>
<dbReference type="EC" id="3.1.3.16" evidence="4"/>
<dbReference type="InterPro" id="IPR029052">
    <property type="entry name" value="Metallo-depent_PP-like"/>
</dbReference>
<gene>
    <name evidence="7" type="ORF">CEUSTIGMA_g1476.t1</name>
</gene>
<dbReference type="PANTHER" id="PTHR45668">
    <property type="entry name" value="SERINE/THREONINE-PROTEIN PHOSPHATASE 5-RELATED"/>
    <property type="match status" value="1"/>
</dbReference>
<dbReference type="InterPro" id="IPR004843">
    <property type="entry name" value="Calcineurin-like_PHP"/>
</dbReference>
<comment type="catalytic activity">
    <reaction evidence="4">
        <text>O-phospho-L-threonyl-[protein] + H2O = L-threonyl-[protein] + phosphate</text>
        <dbReference type="Rhea" id="RHEA:47004"/>
        <dbReference type="Rhea" id="RHEA-COMP:11060"/>
        <dbReference type="Rhea" id="RHEA-COMP:11605"/>
        <dbReference type="ChEBI" id="CHEBI:15377"/>
        <dbReference type="ChEBI" id="CHEBI:30013"/>
        <dbReference type="ChEBI" id="CHEBI:43474"/>
        <dbReference type="ChEBI" id="CHEBI:61977"/>
        <dbReference type="EC" id="3.1.3.16"/>
    </reaction>
</comment>
<sequence>MSTSVALPRDSTYVPLSKPVYDLNHLVILKDYLFQASNQEACNFRSIIPASYVVLLVEDAFKLLKQEPTVLDIMPEDQQVEVIIIGDTHGQFHDVCNILTLMGDPDEQHIFVWNGDFVDRGAWGLEELLLLLALKLTFPKQVFLLRGNHESSTCTRWYGFKGEVDAKFTPAPACTHCTTTTAGLPESAVPVHPGCKAEMMPAVCTPLAKPHPDAKAVYTACKKLFSVLPLAAVIQKKTLVLHGGLFRKPAPVRKTGHKRLRVRLVPNCHQPLELGSLEDLRASGKGGMDPDGTGLSVVAADVLWSDPVAAPGLESNDVRGVGLTFGPDVTQAFLETNRLSLIIRSHEGPDARDRRSDMGQVLSGYSVDHVTEAGNLVTLFSAPDYPQFQDAPTRYNNKGAVAVLSAPDYCQPSFKSFDAFTPRPPARAFYDYLLYADTDEEVLGEEAGSNCMEGSDLTIREEEPYEVVESACLEHDTGGMRDVVREHPEVHELELPCCGGGDHQHVTSSQLDVTEGDVENSKVLDHQQVFMPTQQSDVNSASRNEMVLGDVNSASRDEVVLGDRAVYESQVLTEPESRVTSGTGDIDEVNVE</sequence>
<evidence type="ECO:0000256" key="5">
    <source>
        <dbReference type="SAM" id="MobiDB-lite"/>
    </source>
</evidence>
<dbReference type="InterPro" id="IPR051134">
    <property type="entry name" value="PPP_phosphatase"/>
</dbReference>
<feature type="domain" description="Serine/threonine specific protein phosphatases" evidence="6">
    <location>
        <begin position="145"/>
        <end position="150"/>
    </location>
</feature>
<dbReference type="GO" id="GO:0046872">
    <property type="term" value="F:metal ion binding"/>
    <property type="evidence" value="ECO:0007669"/>
    <property type="project" value="UniProtKB-KW"/>
</dbReference>
<keyword evidence="3" id="KW-0464">Manganese</keyword>
<evidence type="ECO:0000256" key="4">
    <source>
        <dbReference type="RuleBase" id="RU004273"/>
    </source>
</evidence>
<dbReference type="PRINTS" id="PR00114">
    <property type="entry name" value="STPHPHTASE"/>
</dbReference>
<dbReference type="PANTHER" id="PTHR45668:SF9">
    <property type="entry name" value="SERINE_THREONINE-PROTEIN PHOSPHATASE 7"/>
    <property type="match status" value="1"/>
</dbReference>
<evidence type="ECO:0000256" key="2">
    <source>
        <dbReference type="ARBA" id="ARBA00022723"/>
    </source>
</evidence>
<keyword evidence="2" id="KW-0479">Metal-binding</keyword>
<comment type="caution">
    <text evidence="7">The sequence shown here is derived from an EMBL/GenBank/DDBJ whole genome shotgun (WGS) entry which is preliminary data.</text>
</comment>
<evidence type="ECO:0000256" key="3">
    <source>
        <dbReference type="ARBA" id="ARBA00023211"/>
    </source>
</evidence>
<organism evidence="7 8">
    <name type="scientific">Chlamydomonas eustigma</name>
    <dbReference type="NCBI Taxonomy" id="1157962"/>
    <lineage>
        <taxon>Eukaryota</taxon>
        <taxon>Viridiplantae</taxon>
        <taxon>Chlorophyta</taxon>
        <taxon>core chlorophytes</taxon>
        <taxon>Chlorophyceae</taxon>
        <taxon>CS clade</taxon>
        <taxon>Chlamydomonadales</taxon>
        <taxon>Chlamydomonadaceae</taxon>
        <taxon>Chlamydomonas</taxon>
    </lineage>
</organism>
<dbReference type="AlphaFoldDB" id="A0A250WTF3"/>
<comment type="similarity">
    <text evidence="4">Belongs to the PPP phosphatase family.</text>
</comment>
<dbReference type="EMBL" id="BEGY01000005">
    <property type="protein sequence ID" value="GAX74026.1"/>
    <property type="molecule type" value="Genomic_DNA"/>
</dbReference>
<dbReference type="PROSITE" id="PS00125">
    <property type="entry name" value="SER_THR_PHOSPHATASE"/>
    <property type="match status" value="1"/>
</dbReference>
<dbReference type="STRING" id="1157962.A0A250WTF3"/>
<evidence type="ECO:0000259" key="6">
    <source>
        <dbReference type="PROSITE" id="PS00125"/>
    </source>
</evidence>
<dbReference type="Gene3D" id="3.60.21.10">
    <property type="match status" value="1"/>
</dbReference>